<proteinExistence type="predicted"/>
<dbReference type="WBParaSite" id="sdigi.contig627.g9282.t1">
    <property type="protein sequence ID" value="sdigi.contig627.g9282.t1"/>
    <property type="gene ID" value="sdigi.contig627.g9282"/>
</dbReference>
<dbReference type="AlphaFoldDB" id="A0A915PZA3"/>
<protein>
    <submittedName>
        <fullName evidence="6">Nematode cuticle collagen N-terminal domain-containing protein</fullName>
    </submittedName>
</protein>
<evidence type="ECO:0000256" key="3">
    <source>
        <dbReference type="SAM" id="Phobius"/>
    </source>
</evidence>
<dbReference type="PANTHER" id="PTHR24637:SF421">
    <property type="entry name" value="CUTICLE COLLAGEN DPY-2"/>
    <property type="match status" value="1"/>
</dbReference>
<keyword evidence="1" id="KW-0677">Repeat</keyword>
<feature type="transmembrane region" description="Helical" evidence="3">
    <location>
        <begin position="16"/>
        <end position="42"/>
    </location>
</feature>
<evidence type="ECO:0000313" key="5">
    <source>
        <dbReference type="Proteomes" id="UP000887581"/>
    </source>
</evidence>
<dbReference type="GO" id="GO:0042302">
    <property type="term" value="F:structural constituent of cuticle"/>
    <property type="evidence" value="ECO:0007669"/>
    <property type="project" value="InterPro"/>
</dbReference>
<feature type="domain" description="Nematode cuticle collagen N-terminal" evidence="4">
    <location>
        <begin position="15"/>
        <end position="67"/>
    </location>
</feature>
<evidence type="ECO:0000256" key="2">
    <source>
        <dbReference type="SAM" id="MobiDB-lite"/>
    </source>
</evidence>
<dbReference type="SMART" id="SM01088">
    <property type="entry name" value="Col_cuticle_N"/>
    <property type="match status" value="1"/>
</dbReference>
<dbReference type="Pfam" id="PF01391">
    <property type="entry name" value="Collagen"/>
    <property type="match status" value="2"/>
</dbReference>
<evidence type="ECO:0000259" key="4">
    <source>
        <dbReference type="SMART" id="SM01088"/>
    </source>
</evidence>
<keyword evidence="3" id="KW-0472">Membrane</keyword>
<keyword evidence="3" id="KW-1133">Transmembrane helix</keyword>
<dbReference type="Pfam" id="PF01484">
    <property type="entry name" value="Col_cuticle_N"/>
    <property type="match status" value="1"/>
</dbReference>
<keyword evidence="3" id="KW-0812">Transmembrane</keyword>
<accession>A0A915PZA3</accession>
<name>A0A915PZA3_9BILA</name>
<feature type="compositionally biased region" description="Basic and acidic residues" evidence="2">
    <location>
        <begin position="131"/>
        <end position="150"/>
    </location>
</feature>
<keyword evidence="5" id="KW-1185">Reference proteome</keyword>
<organism evidence="5 6">
    <name type="scientific">Setaria digitata</name>
    <dbReference type="NCBI Taxonomy" id="48799"/>
    <lineage>
        <taxon>Eukaryota</taxon>
        <taxon>Metazoa</taxon>
        <taxon>Ecdysozoa</taxon>
        <taxon>Nematoda</taxon>
        <taxon>Chromadorea</taxon>
        <taxon>Rhabditida</taxon>
        <taxon>Spirurina</taxon>
        <taxon>Spiruromorpha</taxon>
        <taxon>Filarioidea</taxon>
        <taxon>Setariidae</taxon>
        <taxon>Setaria</taxon>
    </lineage>
</organism>
<evidence type="ECO:0000313" key="6">
    <source>
        <dbReference type="WBParaSite" id="sdigi.contig627.g9282.t1"/>
    </source>
</evidence>
<feature type="compositionally biased region" description="Pro residues" evidence="2">
    <location>
        <begin position="164"/>
        <end position="182"/>
    </location>
</feature>
<dbReference type="InterPro" id="IPR002486">
    <property type="entry name" value="Col_cuticle_N"/>
</dbReference>
<dbReference type="PANTHER" id="PTHR24637">
    <property type="entry name" value="COLLAGEN"/>
    <property type="match status" value="1"/>
</dbReference>
<evidence type="ECO:0000256" key="1">
    <source>
        <dbReference type="ARBA" id="ARBA00022737"/>
    </source>
</evidence>
<dbReference type="Proteomes" id="UP000887581">
    <property type="component" value="Unplaced"/>
</dbReference>
<dbReference type="InterPro" id="IPR008160">
    <property type="entry name" value="Collagen"/>
</dbReference>
<feature type="region of interest" description="Disordered" evidence="2">
    <location>
        <begin position="119"/>
        <end position="286"/>
    </location>
</feature>
<feature type="compositionally biased region" description="Low complexity" evidence="2">
    <location>
        <begin position="208"/>
        <end position="223"/>
    </location>
</feature>
<reference evidence="6" key="1">
    <citation type="submission" date="2022-11" db="UniProtKB">
        <authorList>
            <consortium name="WormBaseParasite"/>
        </authorList>
    </citation>
    <scope>IDENTIFICATION</scope>
</reference>
<sequence length="323" mass="33746">MDCKEEDLEQQNMRRLAVIAVAFSTVAVIATVITLPAMHIYVQSLHSHVINEVDYCKSRSRNMLVEMSGLQLANVRRFKREWMFGRWVPTVEPSNNHQEHEDAVINVEWNSCCTCNQGAAGPPGPEGDEGDNGKDGMNGKDGKNGVDAHAKPPLHADLCIICPPGRPGPPGNMGPKGPPGPKGTPGDPPKDGINGEMGTTGQPGAIGRPGRTGPPGTRGSPGRIIYMTGPQGPPGPQGLQGSPGPKGIPGPDGQSFPGPPGLPGDAGQPGPEGRPGKIGQRGVLGEPGELGTCNHCPMPRILHLDSGSTIYRLILAPRTPSGF</sequence>